<dbReference type="SMART" id="SM00333">
    <property type="entry name" value="TUDOR"/>
    <property type="match status" value="2"/>
</dbReference>
<dbReference type="CDD" id="cd20391">
    <property type="entry name" value="Tudor_JMJD2_rpt1"/>
    <property type="match status" value="1"/>
</dbReference>
<comment type="cofactor">
    <cofactor evidence="1">
        <name>Fe(2+)</name>
        <dbReference type="ChEBI" id="CHEBI:29033"/>
    </cofactor>
</comment>
<dbReference type="Gene3D" id="3.10.330.70">
    <property type="match status" value="1"/>
</dbReference>
<evidence type="ECO:0000259" key="19">
    <source>
        <dbReference type="PROSITE" id="PS51183"/>
    </source>
</evidence>
<feature type="compositionally biased region" description="Acidic residues" evidence="18">
    <location>
        <begin position="395"/>
        <end position="414"/>
    </location>
</feature>
<keyword evidence="12" id="KW-0408">Iron</keyword>
<dbReference type="SMART" id="SM00558">
    <property type="entry name" value="JmjC"/>
    <property type="match status" value="1"/>
</dbReference>
<keyword evidence="13" id="KW-0805">Transcription regulation</keyword>
<evidence type="ECO:0000256" key="1">
    <source>
        <dbReference type="ARBA" id="ARBA00001954"/>
    </source>
</evidence>
<evidence type="ECO:0000259" key="20">
    <source>
        <dbReference type="PROSITE" id="PS51184"/>
    </source>
</evidence>
<dbReference type="GO" id="GO:0008270">
    <property type="term" value="F:zinc ion binding"/>
    <property type="evidence" value="ECO:0007669"/>
    <property type="project" value="UniProtKB-KW"/>
</dbReference>
<keyword evidence="14" id="KW-0804">Transcription</keyword>
<feature type="region of interest" description="Disordered" evidence="18">
    <location>
        <begin position="491"/>
        <end position="515"/>
    </location>
</feature>
<dbReference type="SUPFAM" id="SSF57903">
    <property type="entry name" value="FYVE/PHD zinc finger"/>
    <property type="match status" value="1"/>
</dbReference>
<dbReference type="EMBL" id="GEDV01006057">
    <property type="protein sequence ID" value="JAP82500.1"/>
    <property type="molecule type" value="Transcribed_RNA"/>
</dbReference>
<dbReference type="InterPro" id="IPR040477">
    <property type="entry name" value="KDM4-like_Tudor"/>
</dbReference>
<keyword evidence="10" id="KW-0223">Dioxygenase</keyword>
<evidence type="ECO:0000256" key="4">
    <source>
        <dbReference type="ARBA" id="ARBA00012900"/>
    </source>
</evidence>
<dbReference type="FunFam" id="3.10.330.70:FF:000001">
    <property type="entry name" value="Putative lysine-specific demethylase 4a"/>
    <property type="match status" value="1"/>
</dbReference>
<evidence type="ECO:0000256" key="15">
    <source>
        <dbReference type="ARBA" id="ARBA00023242"/>
    </source>
</evidence>
<feature type="compositionally biased region" description="Polar residues" evidence="18">
    <location>
        <begin position="451"/>
        <end position="469"/>
    </location>
</feature>
<feature type="domain" description="JmjN" evidence="19">
    <location>
        <begin position="26"/>
        <end position="68"/>
    </location>
</feature>
<proteinExistence type="inferred from homology"/>
<dbReference type="SMART" id="SM00545">
    <property type="entry name" value="JmjN"/>
    <property type="match status" value="1"/>
</dbReference>
<dbReference type="GO" id="GO:0048512">
    <property type="term" value="P:circadian behavior"/>
    <property type="evidence" value="ECO:0007669"/>
    <property type="project" value="UniProtKB-ARBA"/>
</dbReference>
<evidence type="ECO:0000256" key="13">
    <source>
        <dbReference type="ARBA" id="ARBA00023015"/>
    </source>
</evidence>
<organism evidence="22">
    <name type="scientific">Rhipicephalus appendiculatus</name>
    <name type="common">Brown ear tick</name>
    <dbReference type="NCBI Taxonomy" id="34631"/>
    <lineage>
        <taxon>Eukaryota</taxon>
        <taxon>Metazoa</taxon>
        <taxon>Ecdysozoa</taxon>
        <taxon>Arthropoda</taxon>
        <taxon>Chelicerata</taxon>
        <taxon>Arachnida</taxon>
        <taxon>Acari</taxon>
        <taxon>Parasitiformes</taxon>
        <taxon>Ixodida</taxon>
        <taxon>Ixodoidea</taxon>
        <taxon>Ixodidae</taxon>
        <taxon>Rhipicephalinae</taxon>
        <taxon>Rhipicephalus</taxon>
        <taxon>Rhipicephalus</taxon>
    </lineage>
</organism>
<evidence type="ECO:0000256" key="9">
    <source>
        <dbReference type="ARBA" id="ARBA00022853"/>
    </source>
</evidence>
<dbReference type="PROSITE" id="PS51805">
    <property type="entry name" value="EPHD"/>
    <property type="match status" value="1"/>
</dbReference>
<name>A0A131YVI5_RHIAP</name>
<sequence length="1073" mass="119856">MLCTMERPSVGGGATGGTCTSSVPKIMVFRPTLEEMQDFSKYLEHMESMGAHKAGLAKIIPPKEWIPRKGGYEDIDMEIPSPISQMVSGGQGLYQQYNIQKKPMSVKEFRRVAQSDRFNTPPHFDYEDLERKYWKNIAFNPPIYGADVSGSLYDPGVKEFNINHLNTILDLVGQDYGIKIEGVNTAYLYFGMWKTTFAWHTEDMDLYSINYLHFGAPKSWYCVPPEHGRRLERLAAGFFHNTAQECSAFLRHKMTVISPQVLRQYSIPYNKITQEAGEFMITFPYGYHAGFNHGFNCAESTNFALPRWVEYGKRASQCLCRNDCVKISMDVFVKKFQPDRYELWLAGQDVGCHPEDPSSRVAARAPTHLEMAMLRSMIKSKSKRHPVLSKHCLVPEEDAGDTDGTEIYDPEDDEDTKKQRRPSKGSLSKRKGPPKGAAQGGDKKRPRKPRANSTNDGDASLTKGSASRNPAQYNSLMQELSIVVEPLAHEGPPKLEPLKASPAEAPPQSEPTQLPAERCEDVYQHTAELPALVANEKEEEEVTPTPGMPRKLCLSTAVRRQPLHPAPKKHKSHPALLKGPREDSSDEEWSPGGDTAGLKANSSSSAAPTTTTGGGNNNNGNGSGSLGAREPGSWAAPYMDLWSFRPASLYAERQLNRHSSTLEPHCALCLLFRPLQYSREETPREQPTVPESSAVWMPAVCFVNGGLDVACSAEVGMPEIPDTDVKSSELLVCTSCSVCVHKHCYGVTVPVIKEAWKCDRCAVQPISVECCLCSLRGGALKQTTHGRWVHLLCALLVPEVHLVDQRARSPVDVLRVTPQRARLRCTYCHKLRDRLGCPLELGACIQCTSGKCTTAFHVTCAHAAGVSFVTSDWPLPIFIKCIKHSPTQSDTKVREDTTRSPLVTPRERPPAVPLPPVEPGSRVVAKHKNGRYYWGRVQETRSQDFYSVDFEDNSSCDNLRPEDIVDRDCVQAGPPNLGDIVQVNWTDGKLYHAVFKGLKTVNLYTVLFEDESERTAKREDIYAEGEELPKRVKSRLSEATERQHIDLFEEQPVEGRRRRALNVRYIDDDILLL</sequence>
<evidence type="ECO:0000256" key="10">
    <source>
        <dbReference type="ARBA" id="ARBA00022964"/>
    </source>
</evidence>
<evidence type="ECO:0000256" key="11">
    <source>
        <dbReference type="ARBA" id="ARBA00023002"/>
    </source>
</evidence>
<evidence type="ECO:0000256" key="8">
    <source>
        <dbReference type="ARBA" id="ARBA00022833"/>
    </source>
</evidence>
<dbReference type="PANTHER" id="PTHR10694">
    <property type="entry name" value="LYSINE-SPECIFIC DEMETHYLASE"/>
    <property type="match status" value="1"/>
</dbReference>
<feature type="compositionally biased region" description="Low complexity" evidence="18">
    <location>
        <begin position="600"/>
        <end position="611"/>
    </location>
</feature>
<feature type="domain" description="JmjC" evidence="20">
    <location>
        <begin position="154"/>
        <end position="320"/>
    </location>
</feature>
<evidence type="ECO:0000256" key="5">
    <source>
        <dbReference type="ARBA" id="ARBA00022723"/>
    </source>
</evidence>
<dbReference type="PROSITE" id="PS51183">
    <property type="entry name" value="JMJN"/>
    <property type="match status" value="1"/>
</dbReference>
<evidence type="ECO:0000256" key="7">
    <source>
        <dbReference type="ARBA" id="ARBA00022771"/>
    </source>
</evidence>
<comment type="function">
    <text evidence="17">Probable histone demethylase that specifically demethylates 'Lys-9' and 'Lys-36' residues of histone H3, thereby playing a central role in histone code. Demethylation of Lys residue generates formaldehyde and succinate.</text>
</comment>
<dbReference type="GO" id="GO:0140681">
    <property type="term" value="F:histone H3K36me2/H3K36me3 demethylase activity"/>
    <property type="evidence" value="ECO:0007669"/>
    <property type="project" value="UniProtKB-ARBA"/>
</dbReference>
<dbReference type="Pfam" id="PF02373">
    <property type="entry name" value="JmjC"/>
    <property type="match status" value="1"/>
</dbReference>
<dbReference type="Gene3D" id="2.60.120.650">
    <property type="entry name" value="Cupin"/>
    <property type="match status" value="1"/>
</dbReference>
<dbReference type="PANTHER" id="PTHR10694:SF129">
    <property type="entry name" value="LYSINE-SPECIFIC DEMETHYLASE 4B-RELATED"/>
    <property type="match status" value="1"/>
</dbReference>
<evidence type="ECO:0000313" key="22">
    <source>
        <dbReference type="EMBL" id="JAP82500.1"/>
    </source>
</evidence>
<keyword evidence="11" id="KW-0560">Oxidoreductase</keyword>
<evidence type="ECO:0000256" key="12">
    <source>
        <dbReference type="ARBA" id="ARBA00023004"/>
    </source>
</evidence>
<feature type="region of interest" description="Disordered" evidence="18">
    <location>
        <begin position="380"/>
        <end position="469"/>
    </location>
</feature>
<reference evidence="22" key="1">
    <citation type="journal article" date="2016" name="Ticks Tick Borne Dis.">
        <title>De novo assembly and annotation of the salivary gland transcriptome of Rhipicephalus appendiculatus male and female ticks during blood feeding.</title>
        <authorList>
            <person name="de Castro M.H."/>
            <person name="de Klerk D."/>
            <person name="Pienaar R."/>
            <person name="Latif A.A."/>
            <person name="Rees D.J."/>
            <person name="Mans B.J."/>
        </authorList>
    </citation>
    <scope>NUCLEOTIDE SEQUENCE</scope>
    <source>
        <tissue evidence="22">Salivary glands</tissue>
    </source>
</reference>
<feature type="compositionally biased region" description="Gly residues" evidence="18">
    <location>
        <begin position="612"/>
        <end position="625"/>
    </location>
</feature>
<evidence type="ECO:0000259" key="21">
    <source>
        <dbReference type="PROSITE" id="PS51805"/>
    </source>
</evidence>
<dbReference type="Pfam" id="PF18104">
    <property type="entry name" value="Tudor_2"/>
    <property type="match status" value="2"/>
</dbReference>
<evidence type="ECO:0000256" key="18">
    <source>
        <dbReference type="SAM" id="MobiDB-lite"/>
    </source>
</evidence>
<dbReference type="Gene3D" id="3.30.40.10">
    <property type="entry name" value="Zinc/RING finger domain, C3HC4 (zinc finger)"/>
    <property type="match status" value="2"/>
</dbReference>
<dbReference type="InterPro" id="IPR011011">
    <property type="entry name" value="Znf_FYVE_PHD"/>
</dbReference>
<protein>
    <recommendedName>
        <fullName evidence="4">[histone H3]-trimethyl-L-lysine(9) demethylase</fullName>
        <ecNumber evidence="4">1.14.11.66</ecNumber>
    </recommendedName>
</protein>
<dbReference type="InterPro" id="IPR002999">
    <property type="entry name" value="Tudor"/>
</dbReference>
<keyword evidence="8" id="KW-0862">Zinc</keyword>
<dbReference type="Pfam" id="PF02375">
    <property type="entry name" value="JmjN"/>
    <property type="match status" value="1"/>
</dbReference>
<evidence type="ECO:0000256" key="3">
    <source>
        <dbReference type="ARBA" id="ARBA00009711"/>
    </source>
</evidence>
<dbReference type="InterPro" id="IPR034732">
    <property type="entry name" value="EPHD"/>
</dbReference>
<feature type="region of interest" description="Disordered" evidence="18">
    <location>
        <begin position="564"/>
        <end position="628"/>
    </location>
</feature>
<evidence type="ECO:0000256" key="14">
    <source>
        <dbReference type="ARBA" id="ARBA00023163"/>
    </source>
</evidence>
<keyword evidence="7" id="KW-0863">Zinc-finger</keyword>
<feature type="compositionally biased region" description="Basic residues" evidence="18">
    <location>
        <begin position="418"/>
        <end position="433"/>
    </location>
</feature>
<dbReference type="CDD" id="cd20392">
    <property type="entry name" value="Tudor_JMJD2_rpt2"/>
    <property type="match status" value="1"/>
</dbReference>
<keyword evidence="9" id="KW-0156">Chromatin regulator</keyword>
<dbReference type="PROSITE" id="PS51184">
    <property type="entry name" value="JMJC"/>
    <property type="match status" value="1"/>
</dbReference>
<dbReference type="InterPro" id="IPR013083">
    <property type="entry name" value="Znf_RING/FYVE/PHD"/>
</dbReference>
<dbReference type="GO" id="GO:0140684">
    <property type="term" value="F:histone H3K9me2/H3K9me3 demethylase activity"/>
    <property type="evidence" value="ECO:0007669"/>
    <property type="project" value="UniProtKB-EC"/>
</dbReference>
<feature type="region of interest" description="Disordered" evidence="18">
    <location>
        <begin position="889"/>
        <end position="920"/>
    </location>
</feature>
<dbReference type="EC" id="1.14.11.66" evidence="4"/>
<dbReference type="GO" id="GO:0010468">
    <property type="term" value="P:regulation of gene expression"/>
    <property type="evidence" value="ECO:0007669"/>
    <property type="project" value="TreeGrafter"/>
</dbReference>
<dbReference type="InterPro" id="IPR019787">
    <property type="entry name" value="Znf_PHD-finger"/>
</dbReference>
<dbReference type="Pfam" id="PF13832">
    <property type="entry name" value="zf-HC5HC2H_2"/>
    <property type="match status" value="1"/>
</dbReference>
<evidence type="ECO:0000256" key="16">
    <source>
        <dbReference type="ARBA" id="ARBA00049349"/>
    </source>
</evidence>
<dbReference type="GO" id="GO:0005634">
    <property type="term" value="C:nucleus"/>
    <property type="evidence" value="ECO:0007669"/>
    <property type="project" value="UniProtKB-SubCell"/>
</dbReference>
<dbReference type="AlphaFoldDB" id="A0A131YVI5"/>
<accession>A0A131YVI5</accession>
<evidence type="ECO:0000256" key="2">
    <source>
        <dbReference type="ARBA" id="ARBA00004123"/>
    </source>
</evidence>
<dbReference type="InterPro" id="IPR003347">
    <property type="entry name" value="JmjC_dom"/>
</dbReference>
<dbReference type="SMART" id="SM00249">
    <property type="entry name" value="PHD"/>
    <property type="match status" value="2"/>
</dbReference>
<feature type="domain" description="PHD-type" evidence="21">
    <location>
        <begin position="767"/>
        <end position="885"/>
    </location>
</feature>
<dbReference type="InterPro" id="IPR001965">
    <property type="entry name" value="Znf_PHD"/>
</dbReference>
<keyword evidence="15" id="KW-0539">Nucleus</keyword>
<dbReference type="GO" id="GO:0000785">
    <property type="term" value="C:chromatin"/>
    <property type="evidence" value="ECO:0007669"/>
    <property type="project" value="TreeGrafter"/>
</dbReference>
<dbReference type="Gene3D" id="2.30.30.140">
    <property type="match status" value="1"/>
</dbReference>
<feature type="region of interest" description="Disordered" evidence="18">
    <location>
        <begin position="529"/>
        <end position="551"/>
    </location>
</feature>
<dbReference type="InterPro" id="IPR003349">
    <property type="entry name" value="JmjN"/>
</dbReference>
<dbReference type="FunFam" id="2.60.120.650:FF:000048">
    <property type="entry name" value="Lysine-specific demethylase 4A"/>
    <property type="match status" value="1"/>
</dbReference>
<dbReference type="Pfam" id="PF13831">
    <property type="entry name" value="PHD_2"/>
    <property type="match status" value="1"/>
</dbReference>
<keyword evidence="6" id="KW-0677">Repeat</keyword>
<comment type="similarity">
    <text evidence="3">Belongs to the JHDM3 histone demethylase family.</text>
</comment>
<comment type="subcellular location">
    <subcellularLocation>
        <location evidence="2">Nucleus</location>
    </subcellularLocation>
</comment>
<comment type="catalytic activity">
    <reaction evidence="16">
        <text>N(6),N(6),N(6)-trimethyl-L-lysyl(9)-[histone H3] + 2 2-oxoglutarate + 2 O2 = N(6)-methyl-L-lysyl(9)-[histone H3] + 2 formaldehyde + 2 succinate + 2 CO2</text>
        <dbReference type="Rhea" id="RHEA:60200"/>
        <dbReference type="Rhea" id="RHEA-COMP:15538"/>
        <dbReference type="Rhea" id="RHEA-COMP:15542"/>
        <dbReference type="ChEBI" id="CHEBI:15379"/>
        <dbReference type="ChEBI" id="CHEBI:16526"/>
        <dbReference type="ChEBI" id="CHEBI:16810"/>
        <dbReference type="ChEBI" id="CHEBI:16842"/>
        <dbReference type="ChEBI" id="CHEBI:30031"/>
        <dbReference type="ChEBI" id="CHEBI:61929"/>
        <dbReference type="ChEBI" id="CHEBI:61961"/>
        <dbReference type="EC" id="1.14.11.66"/>
    </reaction>
</comment>
<evidence type="ECO:0000256" key="17">
    <source>
        <dbReference type="ARBA" id="ARBA00053408"/>
    </source>
</evidence>
<keyword evidence="5" id="KW-0479">Metal-binding</keyword>
<evidence type="ECO:0000256" key="6">
    <source>
        <dbReference type="ARBA" id="ARBA00022737"/>
    </source>
</evidence>
<dbReference type="SUPFAM" id="SSF51197">
    <property type="entry name" value="Clavaminate synthase-like"/>
    <property type="match status" value="1"/>
</dbReference>
<dbReference type="SUPFAM" id="SSF63748">
    <property type="entry name" value="Tudor/PWWP/MBT"/>
    <property type="match status" value="2"/>
</dbReference>